<dbReference type="KEGG" id="bspl:114868984"/>
<sequence length="304" mass="34849">MEYLDAQGTRQLLTTNQKINGSFTENPKICIEEYQSKEEYSQSCSDIYQPEINGQYRYNINTGPIVVETPHDQPYHLHPPYVQSSEEIQGCHKNNLQQRSPHNELRKLSRFSVVNESDRGSQRESIESCNNGFVNAKNVGMYLQVTEDTNALELQTCYQQEPRQTQQSSSQKQKLSKSTLSPKDVWNKKPGRKTKDIVERNKITLGHNTSRSNFGSYVRIHMLKQERPHDVNEHGQDLIIQLTSLLGHLHWSHVQLALSTGNKQTGSEKLSYKSPGGLNKQSIQQNVMSSPVQRPWAPTQFFHL</sequence>
<reference evidence="3" key="1">
    <citation type="submission" date="2025-08" db="UniProtKB">
        <authorList>
            <consortium name="RefSeq"/>
        </authorList>
    </citation>
    <scope>IDENTIFICATION</scope>
</reference>
<dbReference type="AlphaFoldDB" id="A0A9W2X8U4"/>
<evidence type="ECO:0000256" key="1">
    <source>
        <dbReference type="SAM" id="MobiDB-lite"/>
    </source>
</evidence>
<evidence type="ECO:0000313" key="3">
    <source>
        <dbReference type="RefSeq" id="XP_055358144.1"/>
    </source>
</evidence>
<proteinExistence type="predicted"/>
<feature type="region of interest" description="Disordered" evidence="1">
    <location>
        <begin position="160"/>
        <end position="196"/>
    </location>
</feature>
<organism evidence="2 3">
    <name type="scientific">Betta splendens</name>
    <name type="common">Siamese fighting fish</name>
    <dbReference type="NCBI Taxonomy" id="158456"/>
    <lineage>
        <taxon>Eukaryota</taxon>
        <taxon>Metazoa</taxon>
        <taxon>Chordata</taxon>
        <taxon>Craniata</taxon>
        <taxon>Vertebrata</taxon>
        <taxon>Euteleostomi</taxon>
        <taxon>Actinopterygii</taxon>
        <taxon>Neopterygii</taxon>
        <taxon>Teleostei</taxon>
        <taxon>Neoteleostei</taxon>
        <taxon>Acanthomorphata</taxon>
        <taxon>Anabantaria</taxon>
        <taxon>Anabantiformes</taxon>
        <taxon>Anabantoidei</taxon>
        <taxon>Osphronemidae</taxon>
        <taxon>Betta</taxon>
    </lineage>
</organism>
<evidence type="ECO:0000313" key="2">
    <source>
        <dbReference type="Proteomes" id="UP000515150"/>
    </source>
</evidence>
<feature type="compositionally biased region" description="Low complexity" evidence="1">
    <location>
        <begin position="164"/>
        <end position="181"/>
    </location>
</feature>
<gene>
    <name evidence="3" type="primary">LOC114868984</name>
</gene>
<keyword evidence="2" id="KW-1185">Reference proteome</keyword>
<dbReference type="RefSeq" id="XP_055358144.1">
    <property type="nucleotide sequence ID" value="XM_055502169.1"/>
</dbReference>
<protein>
    <submittedName>
        <fullName evidence="3">Uncharacterized protein LOC114868984 isoform X1</fullName>
    </submittedName>
</protein>
<name>A0A9W2X8U4_BETSP</name>
<dbReference type="OrthoDB" id="10057281at2759"/>
<dbReference type="GeneID" id="114868984"/>
<accession>A0A9W2X8U4</accession>
<dbReference type="Proteomes" id="UP000515150">
    <property type="component" value="Chromosome 14"/>
</dbReference>